<evidence type="ECO:0000313" key="2">
    <source>
        <dbReference type="EMBL" id="TJZ73237.1"/>
    </source>
</evidence>
<dbReference type="EMBL" id="SUMD01000021">
    <property type="protein sequence ID" value="TJZ73237.1"/>
    <property type="molecule type" value="Genomic_DNA"/>
</dbReference>
<dbReference type="Pfam" id="PF01266">
    <property type="entry name" value="DAO"/>
    <property type="match status" value="1"/>
</dbReference>
<dbReference type="PANTHER" id="PTHR13847:SF281">
    <property type="entry name" value="FAD DEPENDENT OXIDOREDUCTASE DOMAIN-CONTAINING PROTEIN"/>
    <property type="match status" value="1"/>
</dbReference>
<evidence type="ECO:0000313" key="3">
    <source>
        <dbReference type="Proteomes" id="UP000305109"/>
    </source>
</evidence>
<proteinExistence type="predicted"/>
<name>A0ABY2RD62_9NOCA</name>
<dbReference type="Gene3D" id="3.50.50.60">
    <property type="entry name" value="FAD/NAD(P)-binding domain"/>
    <property type="match status" value="1"/>
</dbReference>
<sequence>MPTTSPSTLSGVSQSPYWFDVTSAPAPLPALDATISTDLLVVGGGYTGLWTALLAKEADPDQRVVLVEGSTVGHAASGRNGGFCSPSITHGLANGVQRWPSEAATLHQMGLENLAGIEDTLERYGIDADYSRPGKVSFARTPWELEGLRKYSEMSGKYGEQSRFIPTSEVGEWTTSPAYLGGLYLPDYSLVDPYKLVLGLRRACLELGVEIYENTPVSSLDRGSDGDVAATTPMGRIDAARVALGTNAFKPLLRRLSTTAIPVYDYALVTEPLSDNDFEAIGWTQEFGLTDASNQFHYYRKTADNRILWGGYDAIYHYGSRRDAELLDRPQTYARLAENFSATYPQLSHVRFSHAWGGVIDSSTRFCLTSGSAFGGRVAYAIGFTGLGVTATRFGAQIMLDRLSGEKTPRTELAMTRRQAIPFPPEPVRYLGVQATRWSMAREDERGTRNLWLKLLDKLGLGFDS</sequence>
<keyword evidence="3" id="KW-1185">Reference proteome</keyword>
<dbReference type="SUPFAM" id="SSF51905">
    <property type="entry name" value="FAD/NAD(P)-binding domain"/>
    <property type="match status" value="1"/>
</dbReference>
<accession>A0ABY2RD62</accession>
<dbReference type="InterPro" id="IPR006076">
    <property type="entry name" value="FAD-dep_OxRdtase"/>
</dbReference>
<gene>
    <name evidence="2" type="ORF">FCG67_24565</name>
</gene>
<dbReference type="Gene3D" id="3.30.9.10">
    <property type="entry name" value="D-Amino Acid Oxidase, subunit A, domain 2"/>
    <property type="match status" value="1"/>
</dbReference>
<reference evidence="2 3" key="1">
    <citation type="submission" date="2019-04" db="EMBL/GenBank/DDBJ databases">
        <title>Rhodococcus oryzae sp. nov., a novel actinomycete isolated from rhizosphere soil of rice (Oryza sativa L.).</title>
        <authorList>
            <person name="Li C."/>
        </authorList>
    </citation>
    <scope>NUCLEOTIDE SEQUENCE [LARGE SCALE GENOMIC DNA]</scope>
    <source>
        <strain evidence="2 3">NEAU-CX67</strain>
    </source>
</reference>
<protein>
    <submittedName>
        <fullName evidence="2">FAD-dependent oxidoreductase</fullName>
    </submittedName>
</protein>
<organism evidence="2 3">
    <name type="scientific">Rhodococcus oryzae</name>
    <dbReference type="NCBI Taxonomy" id="2571143"/>
    <lineage>
        <taxon>Bacteria</taxon>
        <taxon>Bacillati</taxon>
        <taxon>Actinomycetota</taxon>
        <taxon>Actinomycetes</taxon>
        <taxon>Mycobacteriales</taxon>
        <taxon>Nocardiaceae</taxon>
        <taxon>Rhodococcus</taxon>
    </lineage>
</organism>
<comment type="caution">
    <text evidence="2">The sequence shown here is derived from an EMBL/GenBank/DDBJ whole genome shotgun (WGS) entry which is preliminary data.</text>
</comment>
<dbReference type="InterPro" id="IPR036188">
    <property type="entry name" value="FAD/NAD-bd_sf"/>
</dbReference>
<dbReference type="PANTHER" id="PTHR13847">
    <property type="entry name" value="SARCOSINE DEHYDROGENASE-RELATED"/>
    <property type="match status" value="1"/>
</dbReference>
<feature type="domain" description="FAD dependent oxidoreductase" evidence="1">
    <location>
        <begin position="38"/>
        <end position="401"/>
    </location>
</feature>
<dbReference type="RefSeq" id="WP_136912191.1">
    <property type="nucleotide sequence ID" value="NZ_SUMD01000021.1"/>
</dbReference>
<evidence type="ECO:0000259" key="1">
    <source>
        <dbReference type="Pfam" id="PF01266"/>
    </source>
</evidence>
<dbReference type="Proteomes" id="UP000305109">
    <property type="component" value="Unassembled WGS sequence"/>
</dbReference>